<dbReference type="PANTHER" id="PTHR46615:SF1">
    <property type="entry name" value="ARYLSULFATASE K"/>
    <property type="match status" value="1"/>
</dbReference>
<dbReference type="PANTHER" id="PTHR46615">
    <property type="entry name" value="ARYLSULFATASE K"/>
    <property type="match status" value="1"/>
</dbReference>
<evidence type="ECO:0000256" key="3">
    <source>
        <dbReference type="SAM" id="MobiDB-lite"/>
    </source>
</evidence>
<evidence type="ECO:0000313" key="5">
    <source>
        <dbReference type="EMBL" id="WED64430.1"/>
    </source>
</evidence>
<gene>
    <name evidence="5" type="ORF">PXH66_18990</name>
</gene>
<protein>
    <submittedName>
        <fullName evidence="5">Sulfatase-like hydrolase/transferase</fullName>
    </submittedName>
</protein>
<name>A0AAF0CNH6_9BACT</name>
<dbReference type="KEGG" id="slom:PXH66_18990"/>
<dbReference type="Pfam" id="PF00884">
    <property type="entry name" value="Sulfatase"/>
    <property type="match status" value="1"/>
</dbReference>
<dbReference type="PROSITE" id="PS00149">
    <property type="entry name" value="SULFATASE_2"/>
    <property type="match status" value="1"/>
</dbReference>
<dbReference type="GO" id="GO:0004065">
    <property type="term" value="F:arylsulfatase activity"/>
    <property type="evidence" value="ECO:0007669"/>
    <property type="project" value="TreeGrafter"/>
</dbReference>
<dbReference type="InterPro" id="IPR024607">
    <property type="entry name" value="Sulfatase_CS"/>
</dbReference>
<feature type="domain" description="Sulfatase N-terminal" evidence="4">
    <location>
        <begin position="40"/>
        <end position="360"/>
    </location>
</feature>
<evidence type="ECO:0000256" key="1">
    <source>
        <dbReference type="ARBA" id="ARBA00008779"/>
    </source>
</evidence>
<keyword evidence="6" id="KW-1185">Reference proteome</keyword>
<dbReference type="RefSeq" id="WP_330930937.1">
    <property type="nucleotide sequence ID" value="NZ_CP119075.1"/>
</dbReference>
<dbReference type="AlphaFoldDB" id="A0AAF0CNH6"/>
<dbReference type="InterPro" id="IPR017850">
    <property type="entry name" value="Alkaline_phosphatase_core_sf"/>
</dbReference>
<proteinExistence type="inferred from homology"/>
<comment type="similarity">
    <text evidence="1">Belongs to the sulfatase family.</text>
</comment>
<evidence type="ECO:0000313" key="6">
    <source>
        <dbReference type="Proteomes" id="UP001218638"/>
    </source>
</evidence>
<organism evidence="5 6">
    <name type="scientific">Synoicihabitans lomoniglobus</name>
    <dbReference type="NCBI Taxonomy" id="2909285"/>
    <lineage>
        <taxon>Bacteria</taxon>
        <taxon>Pseudomonadati</taxon>
        <taxon>Verrucomicrobiota</taxon>
        <taxon>Opitutia</taxon>
        <taxon>Opitutales</taxon>
        <taxon>Opitutaceae</taxon>
        <taxon>Synoicihabitans</taxon>
    </lineage>
</organism>
<feature type="region of interest" description="Disordered" evidence="3">
    <location>
        <begin position="18"/>
        <end position="39"/>
    </location>
</feature>
<dbReference type="SUPFAM" id="SSF53649">
    <property type="entry name" value="Alkaline phosphatase-like"/>
    <property type="match status" value="1"/>
</dbReference>
<reference evidence="5" key="1">
    <citation type="submission" date="2023-03" db="EMBL/GenBank/DDBJ databases">
        <title>Lomoglobus Profundus gen. nov., sp. nov., a novel member of the phylum Verrucomicrobia, isolated from deep-marine sediment of South China Sea.</title>
        <authorList>
            <person name="Ahmad T."/>
            <person name="Ishaq S.E."/>
            <person name="Wang F."/>
        </authorList>
    </citation>
    <scope>NUCLEOTIDE SEQUENCE</scope>
    <source>
        <strain evidence="5">LMO-M01</strain>
    </source>
</reference>
<dbReference type="InterPro" id="IPR000917">
    <property type="entry name" value="Sulfatase_N"/>
</dbReference>
<dbReference type="InterPro" id="IPR051849">
    <property type="entry name" value="GAG-degrading_sulfatase"/>
</dbReference>
<sequence>MNRREFLGRSAVVGATMSLPHLGRADEPSPRPPKSGQSRPNILFIWTDQQSAHAMSNAGNPWLHTPAMDELAAQGVTFKQTYCSDPICVPSRASWLTGQMPHRTGVTFNTEEGGVVGAPLSRRFAEQGYDTGYVGKWHIPHAPDDKAWHGFEFTRHMRNNRLDPDVLPACNEFLRTPRDHPFFLVASFLNPHDICEWARLAAGGPDVLPNGQLPPAPPPEACPPLPDNFEIPAGEPDIIRTMQARGPKLYPTVGWPEGRWRQYLWAYYRLIERVDAQVGAILQTLRETGQDENTVIVFSSDHGDGAASHRWNQKTLFYEEVAKVPFIVRPPACARAGQRDDHSLVNLNLDFFPTVFDYAGLPATPGLPGRSVRGLIEGQPGATGHPFVISQNEITNIYGASEGVYGRMLRTARYKYVRFSTGEKREQLFDLTDDPGEMQDLVTKTSHTDVLAEHRTLLDDWMRREDDHIMAG</sequence>
<keyword evidence="2 5" id="KW-0378">Hydrolase</keyword>
<dbReference type="Gene3D" id="3.40.720.10">
    <property type="entry name" value="Alkaline Phosphatase, subunit A"/>
    <property type="match status" value="1"/>
</dbReference>
<accession>A0AAF0CNH6</accession>
<evidence type="ECO:0000259" key="4">
    <source>
        <dbReference type="Pfam" id="PF00884"/>
    </source>
</evidence>
<dbReference type="GO" id="GO:0015024">
    <property type="term" value="F:glucuronate-2-sulfatase activity"/>
    <property type="evidence" value="ECO:0007669"/>
    <property type="project" value="TreeGrafter"/>
</dbReference>
<dbReference type="Proteomes" id="UP001218638">
    <property type="component" value="Chromosome"/>
</dbReference>
<dbReference type="EMBL" id="CP119075">
    <property type="protein sequence ID" value="WED64430.1"/>
    <property type="molecule type" value="Genomic_DNA"/>
</dbReference>
<evidence type="ECO:0000256" key="2">
    <source>
        <dbReference type="ARBA" id="ARBA00022801"/>
    </source>
</evidence>